<organism evidence="2 3">
    <name type="scientific">Marivivens niveibacter</name>
    <dbReference type="NCBI Taxonomy" id="1930667"/>
    <lineage>
        <taxon>Bacteria</taxon>
        <taxon>Pseudomonadati</taxon>
        <taxon>Pseudomonadota</taxon>
        <taxon>Alphaproteobacteria</taxon>
        <taxon>Rhodobacterales</taxon>
        <taxon>Paracoccaceae</taxon>
        <taxon>Marivivens group</taxon>
        <taxon>Marivivens</taxon>
    </lineage>
</organism>
<keyword evidence="3" id="KW-1185">Reference proteome</keyword>
<dbReference type="RefSeq" id="WP_086450818.1">
    <property type="nucleotide sequence ID" value="NZ_MSPP01000002.1"/>
</dbReference>
<accession>A0A251WYB6</accession>
<gene>
    <name evidence="2" type="ORF">BVC71_06360</name>
</gene>
<sequence length="137" mass="14921">MSNDPINAHGSCVAYQGRAALIIGGSGSGKSTLALQLMSMGCDLVADDRTDIYPDLTVRAPATIKGLIEARGIGILRAQPVSAQLLLVVDLDRIETERLPQTRHTTYHKHAIPLIYRVTGVHFPFGILQYLKEGRQD</sequence>
<dbReference type="InterPro" id="IPR027417">
    <property type="entry name" value="P-loop_NTPase"/>
</dbReference>
<evidence type="ECO:0000313" key="3">
    <source>
        <dbReference type="Proteomes" id="UP000194664"/>
    </source>
</evidence>
<dbReference type="CDD" id="cd01918">
    <property type="entry name" value="HprK_C"/>
    <property type="match status" value="1"/>
</dbReference>
<dbReference type="EMBL" id="MSPP01000002">
    <property type="protein sequence ID" value="OUD09470.1"/>
    <property type="molecule type" value="Genomic_DNA"/>
</dbReference>
<proteinExistence type="predicted"/>
<dbReference type="OrthoDB" id="8326226at2"/>
<dbReference type="GO" id="GO:0000155">
    <property type="term" value="F:phosphorelay sensor kinase activity"/>
    <property type="evidence" value="ECO:0007669"/>
    <property type="project" value="InterPro"/>
</dbReference>
<reference evidence="2 3" key="1">
    <citation type="submission" date="2016-12" db="EMBL/GenBank/DDBJ databases">
        <title>The draft genome sequence of HSLHS2.</title>
        <authorList>
            <person name="Hu D."/>
            <person name="Wang L."/>
            <person name="Shao Z."/>
        </authorList>
    </citation>
    <scope>NUCLEOTIDE SEQUENCE [LARGE SCALE GENOMIC DNA]</scope>
    <source>
        <strain evidence="2">MCCC 1A06712</strain>
    </source>
</reference>
<dbReference type="Proteomes" id="UP000194664">
    <property type="component" value="Unassembled WGS sequence"/>
</dbReference>
<name>A0A251WYB6_9RHOB</name>
<dbReference type="GO" id="GO:0005524">
    <property type="term" value="F:ATP binding"/>
    <property type="evidence" value="ECO:0007669"/>
    <property type="project" value="InterPro"/>
</dbReference>
<dbReference type="InterPro" id="IPR011104">
    <property type="entry name" value="Hpr_kin/Pase_C"/>
</dbReference>
<protein>
    <recommendedName>
        <fullName evidence="1">HPr kinase/phosphorylase C-terminal domain-containing protein</fullName>
    </recommendedName>
</protein>
<dbReference type="Gene3D" id="3.40.50.300">
    <property type="entry name" value="P-loop containing nucleotide triphosphate hydrolases"/>
    <property type="match status" value="1"/>
</dbReference>
<dbReference type="AlphaFoldDB" id="A0A251WYB6"/>
<feature type="domain" description="HPr kinase/phosphorylase C-terminal" evidence="1">
    <location>
        <begin position="7"/>
        <end position="78"/>
    </location>
</feature>
<comment type="caution">
    <text evidence="2">The sequence shown here is derived from an EMBL/GenBank/DDBJ whole genome shotgun (WGS) entry which is preliminary data.</text>
</comment>
<evidence type="ECO:0000259" key="1">
    <source>
        <dbReference type="Pfam" id="PF07475"/>
    </source>
</evidence>
<evidence type="ECO:0000313" key="2">
    <source>
        <dbReference type="EMBL" id="OUD09470.1"/>
    </source>
</evidence>
<dbReference type="GO" id="GO:0006109">
    <property type="term" value="P:regulation of carbohydrate metabolic process"/>
    <property type="evidence" value="ECO:0007669"/>
    <property type="project" value="InterPro"/>
</dbReference>
<dbReference type="Pfam" id="PF07475">
    <property type="entry name" value="Hpr_kinase_C"/>
    <property type="match status" value="1"/>
</dbReference>
<dbReference type="SUPFAM" id="SSF53795">
    <property type="entry name" value="PEP carboxykinase-like"/>
    <property type="match status" value="1"/>
</dbReference>